<dbReference type="PANTHER" id="PTHR33529:SF6">
    <property type="entry name" value="YJGP_YJGQ FAMILY PERMEASE"/>
    <property type="match status" value="1"/>
</dbReference>
<keyword evidence="5 6" id="KW-0472">Membrane</keyword>
<name>A0A1I4DIY9_9HYPH</name>
<evidence type="ECO:0000256" key="6">
    <source>
        <dbReference type="SAM" id="Phobius"/>
    </source>
</evidence>
<keyword evidence="8" id="KW-1185">Reference proteome</keyword>
<dbReference type="Pfam" id="PF03739">
    <property type="entry name" value="LptF_LptG"/>
    <property type="match status" value="1"/>
</dbReference>
<comment type="subcellular location">
    <subcellularLocation>
        <location evidence="1">Cell membrane</location>
        <topology evidence="1">Multi-pass membrane protein</topology>
    </subcellularLocation>
</comment>
<feature type="transmembrane region" description="Helical" evidence="6">
    <location>
        <begin position="53"/>
        <end position="77"/>
    </location>
</feature>
<dbReference type="RefSeq" id="WP_149762545.1">
    <property type="nucleotide sequence ID" value="NZ_BSPE01000033.1"/>
</dbReference>
<organism evidence="7 8">
    <name type="scientific">Neomesorhizobium albiziae</name>
    <dbReference type="NCBI Taxonomy" id="335020"/>
    <lineage>
        <taxon>Bacteria</taxon>
        <taxon>Pseudomonadati</taxon>
        <taxon>Pseudomonadota</taxon>
        <taxon>Alphaproteobacteria</taxon>
        <taxon>Hyphomicrobiales</taxon>
        <taxon>Phyllobacteriaceae</taxon>
        <taxon>Neomesorhizobium</taxon>
    </lineage>
</organism>
<keyword evidence="3 6" id="KW-0812">Transmembrane</keyword>
<evidence type="ECO:0000256" key="1">
    <source>
        <dbReference type="ARBA" id="ARBA00004651"/>
    </source>
</evidence>
<sequence length="401" mass="44642">MKVVERYILRRAFAVFAGALFWTLAIVWTTQVLSRIDFVTTSGQSAMAFFELATLILPSVIPVVVPFAVSIAVAQTLSMMNTDSELVVISAAGSSRMTTIRPILLLALGASILSFAVDNGVDPYARQRARELVSEARADFLSTVVQEGSFRKVDEGLFVQIGERRPDGRLGSIFVADSRDKNIDFIYYAKDGAVISRDGKNVLLMNDGVVHRKAVGAEVSIIRFHSYAFDLSAFSSEAQQVVLFAKDRTLGFLLNPDPNDPLYAKVPQQFRAELHRRLTEWIYPLVFALIALAVAGDARSHREARIHPLVTSLVIALVARWLGFFVSNETQNTPSFAIAVYGVPIFFAAISVWFIYKQRTMELPISWAENLIALFRRIGDRVILLRHRLLGHPVPSTRGRL</sequence>
<dbReference type="InterPro" id="IPR005495">
    <property type="entry name" value="LptG/LptF_permease"/>
</dbReference>
<dbReference type="EMBL" id="FOSL01000017">
    <property type="protein sequence ID" value="SFK91851.1"/>
    <property type="molecule type" value="Genomic_DNA"/>
</dbReference>
<accession>A0A1I4DIY9</accession>
<dbReference type="NCBIfam" id="TIGR04407">
    <property type="entry name" value="LptF_YjgP"/>
    <property type="match status" value="1"/>
</dbReference>
<evidence type="ECO:0000256" key="3">
    <source>
        <dbReference type="ARBA" id="ARBA00022692"/>
    </source>
</evidence>
<dbReference type="OrthoDB" id="8477889at2"/>
<feature type="transmembrane region" description="Helical" evidence="6">
    <location>
        <begin position="336"/>
        <end position="356"/>
    </location>
</feature>
<reference evidence="7 8" key="1">
    <citation type="submission" date="2016-10" db="EMBL/GenBank/DDBJ databases">
        <authorList>
            <person name="Varghese N."/>
            <person name="Submissions S."/>
        </authorList>
    </citation>
    <scope>NUCLEOTIDE SEQUENCE [LARGE SCALE GENOMIC DNA]</scope>
    <source>
        <strain evidence="7 8">DSM 21822</strain>
    </source>
</reference>
<dbReference type="GO" id="GO:0055085">
    <property type="term" value="P:transmembrane transport"/>
    <property type="evidence" value="ECO:0007669"/>
    <property type="project" value="InterPro"/>
</dbReference>
<feature type="transmembrane region" description="Helical" evidence="6">
    <location>
        <begin position="281"/>
        <end position="299"/>
    </location>
</feature>
<evidence type="ECO:0000313" key="8">
    <source>
        <dbReference type="Proteomes" id="UP000323300"/>
    </source>
</evidence>
<proteinExistence type="predicted"/>
<dbReference type="PANTHER" id="PTHR33529">
    <property type="entry name" value="SLR0882 PROTEIN-RELATED"/>
    <property type="match status" value="1"/>
</dbReference>
<gene>
    <name evidence="7" type="ORF">SAMN04488498_11760</name>
</gene>
<evidence type="ECO:0000256" key="2">
    <source>
        <dbReference type="ARBA" id="ARBA00022475"/>
    </source>
</evidence>
<evidence type="ECO:0000313" key="7">
    <source>
        <dbReference type="EMBL" id="SFK91851.1"/>
    </source>
</evidence>
<dbReference type="GO" id="GO:0043190">
    <property type="term" value="C:ATP-binding cassette (ABC) transporter complex"/>
    <property type="evidence" value="ECO:0007669"/>
    <property type="project" value="InterPro"/>
</dbReference>
<keyword evidence="2" id="KW-1003">Cell membrane</keyword>
<protein>
    <submittedName>
        <fullName evidence="7">Lipopolysaccharide export system permease protein</fullName>
    </submittedName>
</protein>
<dbReference type="InterPro" id="IPR030922">
    <property type="entry name" value="LptF"/>
</dbReference>
<dbReference type="Proteomes" id="UP000323300">
    <property type="component" value="Unassembled WGS sequence"/>
</dbReference>
<feature type="transmembrane region" description="Helical" evidence="6">
    <location>
        <begin position="306"/>
        <end position="324"/>
    </location>
</feature>
<dbReference type="GO" id="GO:0015920">
    <property type="term" value="P:lipopolysaccharide transport"/>
    <property type="evidence" value="ECO:0007669"/>
    <property type="project" value="TreeGrafter"/>
</dbReference>
<evidence type="ECO:0000256" key="4">
    <source>
        <dbReference type="ARBA" id="ARBA00022989"/>
    </source>
</evidence>
<keyword evidence="4 6" id="KW-1133">Transmembrane helix</keyword>
<dbReference type="AlphaFoldDB" id="A0A1I4DIY9"/>
<feature type="transmembrane region" description="Helical" evidence="6">
    <location>
        <begin position="12"/>
        <end position="33"/>
    </location>
</feature>
<evidence type="ECO:0000256" key="5">
    <source>
        <dbReference type="ARBA" id="ARBA00023136"/>
    </source>
</evidence>